<feature type="repeat" description="ARM" evidence="11">
    <location>
        <begin position="463"/>
        <end position="505"/>
    </location>
</feature>
<evidence type="ECO:0000256" key="9">
    <source>
        <dbReference type="ARBA" id="ARBA00024821"/>
    </source>
</evidence>
<keyword evidence="5" id="KW-0677">Repeat</keyword>
<dbReference type="InterPro" id="IPR016024">
    <property type="entry name" value="ARM-type_fold"/>
</dbReference>
<dbReference type="InterPro" id="IPR011989">
    <property type="entry name" value="ARM-like"/>
</dbReference>
<sequence>MRSERCKLEPRLRVANESAAKRLCGPTRRPLLATLDRRAQVHPQGGAWRALGEALDLVLGSRRRCGFWRAPVAPPVALHHLTPTLTPALLLDIPQPPTTFAAPSAASPSRDPVALRRRPSSWSSSPRRRSNPSIDSRSEHCLAASSDRRDVRPVGVGFELRQQRHQSTADVPPPPPLISIRTQRPPQATNPAMGICHSTCCGGRARDGLYEPVLADSEREAVADLLQYLENVRARLLRNESSSSLTSVQRGETDFFSGEPLRALSTLVFSENIDLQRSASLTFAEITERDVREVDRDTLEPILFLLQSPDIEVQRAASAALGNLAVNTENKVLIVQLGGLTPLIRQMLSPNVEVQCNAVGCITNLATHEENKAKIARSGALGPLTRLAKSRDMRVQRNATGALLNMTHSDENRQQLVNAGAIPVLVQLLSSPDVDVQYYCTTALSNIAVDANNRRKLASSEPKLVQSLVNLMDSSSPKVQCQAALALRNLASDEKYQLDIVRANGLHPLLRLLQSSYLPLILSAVACIRNISIHPMNESPIIEANFLKPLVDLLGSTDNEEIQCHAISTLRNLAASSDRNKALVLDAGAVQKCKQLVLDVPVTVQSEMTAAIAVLALSDDLKSHLLNLGVCDVLIPLTHSPSIEVQGNSAAALGNLSSKVGDYSIFVQNWNEPNGGIHGYLGRFLQSGDATFQHIAVWTLLQLFESEDKALIGLIGKADDIIEHIRNITKRQVEAEPEFEEDEGEVVNLAQRCLELLGQSMSKAHIEG</sequence>
<name>A0A2S4KS25_9HYPO</name>
<keyword evidence="7" id="KW-0564">Palmitate</keyword>
<feature type="region of interest" description="Disordered" evidence="13">
    <location>
        <begin position="100"/>
        <end position="148"/>
    </location>
</feature>
<dbReference type="PANTHER" id="PTHR47249">
    <property type="entry name" value="VACUOLAR PROTEIN 8"/>
    <property type="match status" value="1"/>
</dbReference>
<feature type="compositionally biased region" description="Low complexity" evidence="13">
    <location>
        <begin position="100"/>
        <end position="109"/>
    </location>
</feature>
<dbReference type="OrthoDB" id="7537227at2759"/>
<dbReference type="PANTHER" id="PTHR47249:SF1">
    <property type="entry name" value="VACUOLAR PROTEIN 8"/>
    <property type="match status" value="1"/>
</dbReference>
<dbReference type="Gene3D" id="1.25.10.10">
    <property type="entry name" value="Leucine-rich Repeat Variant"/>
    <property type="match status" value="2"/>
</dbReference>
<evidence type="ECO:0000313" key="15">
    <source>
        <dbReference type="Proteomes" id="UP000237481"/>
    </source>
</evidence>
<gene>
    <name evidence="14" type="ORF">TPAR_06795</name>
</gene>
<protein>
    <recommendedName>
        <fullName evidence="10 12">Vacuolar protein 8</fullName>
    </recommendedName>
</protein>
<feature type="compositionally biased region" description="Basic and acidic residues" evidence="13">
    <location>
        <begin position="136"/>
        <end position="148"/>
    </location>
</feature>
<evidence type="ECO:0000313" key="14">
    <source>
        <dbReference type="EMBL" id="POR33003.1"/>
    </source>
</evidence>
<proteinExistence type="inferred from homology"/>
<dbReference type="STRING" id="94208.A0A2S4KS25"/>
<feature type="repeat" description="ARM" evidence="11">
    <location>
        <begin position="420"/>
        <end position="460"/>
    </location>
</feature>
<feature type="repeat" description="ARM" evidence="11">
    <location>
        <begin position="297"/>
        <end position="339"/>
    </location>
</feature>
<keyword evidence="3 12" id="KW-0926">Vacuole</keyword>
<evidence type="ECO:0000256" key="7">
    <source>
        <dbReference type="ARBA" id="ARBA00023139"/>
    </source>
</evidence>
<evidence type="ECO:0000256" key="1">
    <source>
        <dbReference type="ARBA" id="ARBA00004592"/>
    </source>
</evidence>
<dbReference type="Pfam" id="PF00514">
    <property type="entry name" value="Arm"/>
    <property type="match status" value="7"/>
</dbReference>
<evidence type="ECO:0000256" key="13">
    <source>
        <dbReference type="SAM" id="MobiDB-lite"/>
    </source>
</evidence>
<feature type="repeat" description="ARM" evidence="11">
    <location>
        <begin position="504"/>
        <end position="546"/>
    </location>
</feature>
<dbReference type="Proteomes" id="UP000237481">
    <property type="component" value="Unassembled WGS sequence"/>
</dbReference>
<dbReference type="GO" id="GO:0071562">
    <property type="term" value="P:nucleus-vacuole junction assembly"/>
    <property type="evidence" value="ECO:0007669"/>
    <property type="project" value="InterPro"/>
</dbReference>
<feature type="compositionally biased region" description="Low complexity" evidence="13">
    <location>
        <begin position="120"/>
        <end position="135"/>
    </location>
</feature>
<evidence type="ECO:0000256" key="2">
    <source>
        <dbReference type="ARBA" id="ARBA00005462"/>
    </source>
</evidence>
<dbReference type="EMBL" id="PKSG01000759">
    <property type="protein sequence ID" value="POR33003.1"/>
    <property type="molecule type" value="Genomic_DNA"/>
</dbReference>
<evidence type="ECO:0000256" key="5">
    <source>
        <dbReference type="ARBA" id="ARBA00022737"/>
    </source>
</evidence>
<evidence type="ECO:0000256" key="4">
    <source>
        <dbReference type="ARBA" id="ARBA00022707"/>
    </source>
</evidence>
<dbReference type="FunFam" id="1.25.10.10:FF:000243">
    <property type="entry name" value="Putative Vacuolar protein 8"/>
    <property type="match status" value="1"/>
</dbReference>
<comment type="function">
    <text evidence="9 12">Functions in both vacuole inheritance and protein targeting from the cytoplasm to vacuole.</text>
</comment>
<feature type="repeat" description="ARM" evidence="11">
    <location>
        <begin position="545"/>
        <end position="588"/>
    </location>
</feature>
<dbReference type="SUPFAM" id="SSF48371">
    <property type="entry name" value="ARM repeat"/>
    <property type="match status" value="1"/>
</dbReference>
<comment type="similarity">
    <text evidence="2 12">Belongs to the beta-catenin family.</text>
</comment>
<evidence type="ECO:0000256" key="3">
    <source>
        <dbReference type="ARBA" id="ARBA00022554"/>
    </source>
</evidence>
<dbReference type="InterPro" id="IPR000225">
    <property type="entry name" value="Armadillo"/>
</dbReference>
<dbReference type="GO" id="GO:0000011">
    <property type="term" value="P:vacuole inheritance"/>
    <property type="evidence" value="ECO:0007669"/>
    <property type="project" value="UniProtKB-UniRule"/>
</dbReference>
<evidence type="ECO:0000256" key="8">
    <source>
        <dbReference type="ARBA" id="ARBA00023288"/>
    </source>
</evidence>
<comment type="subcellular location">
    <subcellularLocation>
        <location evidence="1 12">Vacuole membrane</location>
        <topology evidence="1 12">Lipid-anchor</topology>
    </subcellularLocation>
</comment>
<keyword evidence="6 12" id="KW-0472">Membrane</keyword>
<dbReference type="GO" id="GO:0000329">
    <property type="term" value="C:fungal-type vacuole membrane"/>
    <property type="evidence" value="ECO:0007669"/>
    <property type="project" value="TreeGrafter"/>
</dbReference>
<feature type="repeat" description="ARM" evidence="11">
    <location>
        <begin position="379"/>
        <end position="421"/>
    </location>
</feature>
<reference evidence="14 15" key="1">
    <citation type="submission" date="2018-01" db="EMBL/GenBank/DDBJ databases">
        <title>Harnessing the power of phylogenomics to disentangle the directionality and signatures of interkingdom host jumping in the parasitic fungal genus Tolypocladium.</title>
        <authorList>
            <person name="Quandt C.A."/>
            <person name="Patterson W."/>
            <person name="Spatafora J.W."/>
        </authorList>
    </citation>
    <scope>NUCLEOTIDE SEQUENCE [LARGE SCALE GENOMIC DNA]</scope>
    <source>
        <strain evidence="14 15">NRBC 100945</strain>
    </source>
</reference>
<organism evidence="14 15">
    <name type="scientific">Tolypocladium paradoxum</name>
    <dbReference type="NCBI Taxonomy" id="94208"/>
    <lineage>
        <taxon>Eukaryota</taxon>
        <taxon>Fungi</taxon>
        <taxon>Dikarya</taxon>
        <taxon>Ascomycota</taxon>
        <taxon>Pezizomycotina</taxon>
        <taxon>Sordariomycetes</taxon>
        <taxon>Hypocreomycetidae</taxon>
        <taxon>Hypocreales</taxon>
        <taxon>Ophiocordycipitaceae</taxon>
        <taxon>Tolypocladium</taxon>
    </lineage>
</organism>
<evidence type="ECO:0000256" key="11">
    <source>
        <dbReference type="PROSITE-ProRule" id="PRU00259"/>
    </source>
</evidence>
<feature type="repeat" description="ARM" evidence="11">
    <location>
        <begin position="338"/>
        <end position="380"/>
    </location>
</feature>
<evidence type="ECO:0000256" key="6">
    <source>
        <dbReference type="ARBA" id="ARBA00023136"/>
    </source>
</evidence>
<dbReference type="PROSITE" id="PS50176">
    <property type="entry name" value="ARM_REPEAT"/>
    <property type="match status" value="7"/>
</dbReference>
<dbReference type="GO" id="GO:0000045">
    <property type="term" value="P:autophagosome assembly"/>
    <property type="evidence" value="ECO:0007669"/>
    <property type="project" value="TreeGrafter"/>
</dbReference>
<dbReference type="InterPro" id="IPR045156">
    <property type="entry name" value="Vac8"/>
</dbReference>
<keyword evidence="4" id="KW-0519">Myristate</keyword>
<dbReference type="SMART" id="SM00185">
    <property type="entry name" value="ARM"/>
    <property type="match status" value="9"/>
</dbReference>
<dbReference type="GO" id="GO:0043495">
    <property type="term" value="F:protein-membrane adaptor activity"/>
    <property type="evidence" value="ECO:0007669"/>
    <property type="project" value="InterPro"/>
</dbReference>
<accession>A0A2S4KS25</accession>
<keyword evidence="15" id="KW-1185">Reference proteome</keyword>
<keyword evidence="8" id="KW-0449">Lipoprotein</keyword>
<comment type="caution">
    <text evidence="14">The sequence shown here is derived from an EMBL/GenBank/DDBJ whole genome shotgun (WGS) entry which is preliminary data.</text>
</comment>
<dbReference type="FunFam" id="1.25.10.10:FF:000095">
    <property type="entry name" value="Vacuolar protein 8"/>
    <property type="match status" value="1"/>
</dbReference>
<evidence type="ECO:0000256" key="10">
    <source>
        <dbReference type="ARBA" id="ARBA00026209"/>
    </source>
</evidence>
<evidence type="ECO:0000256" key="12">
    <source>
        <dbReference type="RuleBase" id="RU369097"/>
    </source>
</evidence>
<dbReference type="AlphaFoldDB" id="A0A2S4KS25"/>